<dbReference type="Proteomes" id="UP000006562">
    <property type="component" value="Chromosome"/>
</dbReference>
<protein>
    <submittedName>
        <fullName evidence="9">Efflux transporter</fullName>
    </submittedName>
</protein>
<comment type="subcellular location">
    <subcellularLocation>
        <location evidence="1 7">Cell membrane</location>
        <topology evidence="1 7">Multi-pass membrane protein</topology>
    </subcellularLocation>
</comment>
<feature type="transmembrane region" description="Helical" evidence="8">
    <location>
        <begin position="107"/>
        <end position="126"/>
    </location>
</feature>
<proteinExistence type="inferred from homology"/>
<feature type="transmembrane region" description="Helical" evidence="8">
    <location>
        <begin position="132"/>
        <end position="152"/>
    </location>
</feature>
<name>A0A9P1NHE9_BACAS</name>
<comment type="similarity">
    <text evidence="7">Belongs to the drug/metabolite transporter (DMT) superfamily. Small multidrug resistance (SMR) (TC 2.A.7.1) family.</text>
</comment>
<accession>A0A9P1NHE9</accession>
<evidence type="ECO:0000256" key="4">
    <source>
        <dbReference type="ARBA" id="ARBA00022692"/>
    </source>
</evidence>
<dbReference type="KEGG" id="bao:BAMF_1393"/>
<dbReference type="Gene3D" id="1.10.3730.20">
    <property type="match status" value="1"/>
</dbReference>
<dbReference type="GO" id="GO:0005886">
    <property type="term" value="C:plasma membrane"/>
    <property type="evidence" value="ECO:0007669"/>
    <property type="project" value="UniProtKB-SubCell"/>
</dbReference>
<dbReference type="InterPro" id="IPR045324">
    <property type="entry name" value="Small_multidrug_res"/>
</dbReference>
<keyword evidence="3" id="KW-1003">Cell membrane</keyword>
<dbReference type="PANTHER" id="PTHR30561:SF7">
    <property type="entry name" value="GUANIDINIUM EFFLUX SYSTEM SUBUNIT GDNC-RELATED"/>
    <property type="match status" value="1"/>
</dbReference>
<reference evidence="10" key="2">
    <citation type="journal article" date="2011" name="J. Biotechnol.">
        <title>Genome sequence of B. amyloliquefaciens type strain DSM7(T) reveals differences to plant-associated B. amyloliquefaciens FZB42.</title>
        <authorList>
            <person name="Ruckert C."/>
            <person name="Blom J."/>
            <person name="Chen X."/>
            <person name="Reva O."/>
            <person name="Borriss R."/>
        </authorList>
    </citation>
    <scope>NUCLEOTIDE SEQUENCE [LARGE SCALE GENOMIC DNA]</scope>
    <source>
        <strain evidence="10">DSM 7</strain>
    </source>
</reference>
<dbReference type="FunFam" id="1.10.3730.20:FF:000001">
    <property type="entry name" value="Quaternary ammonium compound resistance transporter SugE"/>
    <property type="match status" value="1"/>
</dbReference>
<evidence type="ECO:0000256" key="5">
    <source>
        <dbReference type="ARBA" id="ARBA00022989"/>
    </source>
</evidence>
<keyword evidence="5 8" id="KW-1133">Transmembrane helix</keyword>
<gene>
    <name evidence="9" type="primary">ykkC</name>
    <name evidence="9" type="ordered locus">BAMF_1393</name>
</gene>
<reference evidence="9 10" key="1">
    <citation type="journal article" date="2011" name="Int. J. Syst. Evol. Microbiol.">
        <title>Relationship of Bacillus amyloliquefaciens clades associated with strains DSM 7T and FZB42T: a proposal for Bacillus amyloliquefaciens subsp. amyloliquefaciens subsp. nov. and Bacillus amyloliquefaciens subsp. plantarum subsp. nov. based on complete genome sequence comparisons.</title>
        <authorList>
            <person name="Borriss R."/>
            <person name="Chen X.H."/>
            <person name="Rueckert C."/>
            <person name="Blom J."/>
            <person name="Becker A."/>
            <person name="Baumgarth B."/>
            <person name="Fan B."/>
            <person name="Pukall R."/>
            <person name="Schumann P."/>
            <person name="Sproer C."/>
            <person name="Junge H."/>
            <person name="Vater J."/>
            <person name="Puhler A."/>
            <person name="Klenk H.P."/>
        </authorList>
    </citation>
    <scope>NUCLEOTIDE SEQUENCE [LARGE SCALE GENOMIC DNA]</scope>
    <source>
        <strain evidence="10">DSM 7</strain>
    </source>
</reference>
<evidence type="ECO:0000256" key="3">
    <source>
        <dbReference type="ARBA" id="ARBA00022475"/>
    </source>
</evidence>
<feature type="transmembrane region" description="Helical" evidence="8">
    <location>
        <begin position="54"/>
        <end position="71"/>
    </location>
</feature>
<dbReference type="InterPro" id="IPR000390">
    <property type="entry name" value="Small_drug/metabolite_transptr"/>
</dbReference>
<keyword evidence="4 7" id="KW-0812">Transmembrane</keyword>
<evidence type="ECO:0000313" key="10">
    <source>
        <dbReference type="Proteomes" id="UP000006562"/>
    </source>
</evidence>
<keyword evidence="2" id="KW-0813">Transport</keyword>
<dbReference type="Pfam" id="PF00893">
    <property type="entry name" value="Multi_Drug_Res"/>
    <property type="match status" value="1"/>
</dbReference>
<feature type="transmembrane region" description="Helical" evidence="8">
    <location>
        <begin position="77"/>
        <end position="95"/>
    </location>
</feature>
<dbReference type="GO" id="GO:0022857">
    <property type="term" value="F:transmembrane transporter activity"/>
    <property type="evidence" value="ECO:0007669"/>
    <property type="project" value="InterPro"/>
</dbReference>
<organism evidence="9 10">
    <name type="scientific">Bacillus amyloliquefaciens (strain ATCC 23350 / DSM 7 / BCRC 11601 / CCUG 28519 / NBRC 15535 / NRRL B-14393 / F)</name>
    <dbReference type="NCBI Taxonomy" id="692420"/>
    <lineage>
        <taxon>Bacteria</taxon>
        <taxon>Bacillati</taxon>
        <taxon>Bacillota</taxon>
        <taxon>Bacilli</taxon>
        <taxon>Bacillales</taxon>
        <taxon>Bacillaceae</taxon>
        <taxon>Bacillus</taxon>
        <taxon>Bacillus amyloliquefaciens group</taxon>
    </lineage>
</organism>
<dbReference type="EMBL" id="FN597644">
    <property type="protein sequence ID" value="CBI42519.1"/>
    <property type="molecule type" value="Genomic_DNA"/>
</dbReference>
<evidence type="ECO:0000256" key="6">
    <source>
        <dbReference type="ARBA" id="ARBA00023136"/>
    </source>
</evidence>
<keyword evidence="6 8" id="KW-0472">Membrane</keyword>
<dbReference type="InterPro" id="IPR037185">
    <property type="entry name" value="EmrE-like"/>
</dbReference>
<evidence type="ECO:0000256" key="8">
    <source>
        <dbReference type="SAM" id="Phobius"/>
    </source>
</evidence>
<evidence type="ECO:0000256" key="7">
    <source>
        <dbReference type="RuleBase" id="RU003942"/>
    </source>
</evidence>
<evidence type="ECO:0000256" key="1">
    <source>
        <dbReference type="ARBA" id="ARBA00004651"/>
    </source>
</evidence>
<dbReference type="AlphaFoldDB" id="A0A9P1NHE9"/>
<evidence type="ECO:0000256" key="2">
    <source>
        <dbReference type="ARBA" id="ARBA00022448"/>
    </source>
</evidence>
<dbReference type="PANTHER" id="PTHR30561">
    <property type="entry name" value="SMR FAMILY PROTON-DEPENDENT DRUG EFFLUX TRANSPORTER SUGE"/>
    <property type="match status" value="1"/>
</dbReference>
<evidence type="ECO:0000313" key="9">
    <source>
        <dbReference type="EMBL" id="CBI42519.1"/>
    </source>
</evidence>
<sequence>MFTHGLVREKTHMRTYSRICTRREKSPGESISCETTIRAFLYCPKTERVKNMKWGLVVLAAVFEVVWVIGLKHADSALTWSSTIVGIIISFYLLIKATNSLPVGTVYAVFTGLGTAGTVLSEILLFKEQADPVKIVLIGVLLIGVIGLKLVTQDTPETKEEKS</sequence>
<dbReference type="SUPFAM" id="SSF103481">
    <property type="entry name" value="Multidrug resistance efflux transporter EmrE"/>
    <property type="match status" value="1"/>
</dbReference>
<keyword evidence="10" id="KW-1185">Reference proteome</keyword>